<dbReference type="EMBL" id="CM046505">
    <property type="protein sequence ID" value="KAI8676003.1"/>
    <property type="molecule type" value="Genomic_DNA"/>
</dbReference>
<keyword evidence="1" id="KW-0808">Transferase</keyword>
<name>A0ACC0R7D3_9HYPO</name>
<gene>
    <name evidence="1" type="ORF">NCS57_00503300</name>
</gene>
<comment type="caution">
    <text evidence="1">The sequence shown here is derived from an EMBL/GenBank/DDBJ whole genome shotgun (WGS) entry which is preliminary data.</text>
</comment>
<keyword evidence="1" id="KW-0418">Kinase</keyword>
<keyword evidence="1" id="KW-0723">Serine/threonine-protein kinase</keyword>
<keyword evidence="2" id="KW-1185">Reference proteome</keyword>
<organism evidence="1 2">
    <name type="scientific">Fusarium keratoplasticum</name>
    <dbReference type="NCBI Taxonomy" id="1328300"/>
    <lineage>
        <taxon>Eukaryota</taxon>
        <taxon>Fungi</taxon>
        <taxon>Dikarya</taxon>
        <taxon>Ascomycota</taxon>
        <taxon>Pezizomycotina</taxon>
        <taxon>Sordariomycetes</taxon>
        <taxon>Hypocreomycetidae</taxon>
        <taxon>Hypocreales</taxon>
        <taxon>Nectriaceae</taxon>
        <taxon>Fusarium</taxon>
        <taxon>Fusarium solani species complex</taxon>
    </lineage>
</organism>
<dbReference type="Proteomes" id="UP001065298">
    <property type="component" value="Chromosome 3"/>
</dbReference>
<protein>
    <submittedName>
        <fullName evidence="1">Non-specific serine/threonine protein kinase</fullName>
    </submittedName>
</protein>
<evidence type="ECO:0000313" key="1">
    <source>
        <dbReference type="EMBL" id="KAI8676003.1"/>
    </source>
</evidence>
<evidence type="ECO:0000313" key="2">
    <source>
        <dbReference type="Proteomes" id="UP001065298"/>
    </source>
</evidence>
<proteinExistence type="predicted"/>
<accession>A0ACC0R7D3</accession>
<sequence>MTTTHPIANGALKHEEDPQAIIDQKSLDEISHHNHGVAEGFFERFFGRSPLDNSGKKTIDPLRRHFISRLPESEEELDLPGTSYHCLFLSTIEYTWAKVQVIGLELDAEYYDRDSGLVQLYKYAQQVFRSQPTRLFLHGIYIFGLSMELWVFDRVGMYSCHPFSLSDDQKRAPPIFDTYSRMSDAELGINPLLHLDDTGTYILAKAEGEPDQGPSKFYLEDEPIVSPDTIVSQSPICYRARISTSAKPEFVVKLSWRSRARRSEESMLRLVKERKVRGVIQMYSHQQVDTISNLRRGWTFAAFKGGSANASTTGTTTFTNLTLNCLVVSPLGRPLGRFHSTEEFLRGFRDAVGGYRSLHLDGKVLHRDISPHNIILAEVKREGEPWGVLIDLDLSMELAVGPARPGEIMGTKAFMAIDVMKRRQHKYRQDLESFLYVFLWVAICGGDRKLPADSRLQRWLVGDWSELAQKKKDDMEDENFAAIVAEFTPQFRALEGLAYRLRDIVFSPEAKSGYKEAEEMYSALISAIDDCLIFHIESQSAAPSYQI</sequence>
<reference evidence="1" key="1">
    <citation type="submission" date="2022-06" db="EMBL/GenBank/DDBJ databases">
        <title>Fusarium solani species complex genomes reveal bases of compartmentalisation and animal pathogenesis.</title>
        <authorList>
            <person name="Tsai I.J."/>
        </authorList>
    </citation>
    <scope>NUCLEOTIDE SEQUENCE</scope>
    <source>
        <strain evidence="1">Fu6.1</strain>
    </source>
</reference>